<organism evidence="2 3">
    <name type="scientific">Rhodococcoides corynebacterioides</name>
    <dbReference type="NCBI Taxonomy" id="53972"/>
    <lineage>
        <taxon>Bacteria</taxon>
        <taxon>Bacillati</taxon>
        <taxon>Actinomycetota</taxon>
        <taxon>Actinomycetes</taxon>
        <taxon>Mycobacteriales</taxon>
        <taxon>Nocardiaceae</taxon>
        <taxon>Rhodococcoides</taxon>
    </lineage>
</organism>
<evidence type="ECO:0000256" key="1">
    <source>
        <dbReference type="SAM" id="MobiDB-lite"/>
    </source>
</evidence>
<gene>
    <name evidence="2" type="ORF">HQ603_07045</name>
</gene>
<comment type="caution">
    <text evidence="2">The sequence shown here is derived from an EMBL/GenBank/DDBJ whole genome shotgun (WGS) entry which is preliminary data.</text>
</comment>
<dbReference type="InterPro" id="IPR021831">
    <property type="entry name" value="ParD-like"/>
</dbReference>
<evidence type="ECO:0008006" key="4">
    <source>
        <dbReference type="Google" id="ProtNLM"/>
    </source>
</evidence>
<keyword evidence="3" id="KW-1185">Reference proteome</keyword>
<name>A0ABS7P275_9NOCA</name>
<protein>
    <recommendedName>
        <fullName evidence="4">ParD-like antitoxin of type II toxin-antitoxin system</fullName>
    </recommendedName>
</protein>
<dbReference type="Pfam" id="PF11903">
    <property type="entry name" value="ParD_like"/>
    <property type="match status" value="1"/>
</dbReference>
<proteinExistence type="predicted"/>
<sequence>MNSTPSSHVRSELFASAQSVGRVTGRGATEQLAHWARIGREVEASRHLPSREIAEVLSGRQSYDTLDPPAQAVVRAEWVERVDALSSSLDLRSDFESEGRPYVECNNPDDVIARGASSSSRRTGLHGPPQL</sequence>
<accession>A0ABS7P275</accession>
<evidence type="ECO:0000313" key="3">
    <source>
        <dbReference type="Proteomes" id="UP000825228"/>
    </source>
</evidence>
<reference evidence="2 3" key="1">
    <citation type="submission" date="2020-06" db="EMBL/GenBank/DDBJ databases">
        <title>Taxonomy, biology and ecology of Rhodococcus bacteria occurring in California pistachio and other woody hosts as revealed by genome sequence analyses.</title>
        <authorList>
            <person name="Gai Y."/>
            <person name="Riely B."/>
        </authorList>
    </citation>
    <scope>NUCLEOTIDE SEQUENCE [LARGE SCALE GENOMIC DNA]</scope>
    <source>
        <strain evidence="2 3">BP-281</strain>
    </source>
</reference>
<evidence type="ECO:0000313" key="2">
    <source>
        <dbReference type="EMBL" id="MBY6366509.1"/>
    </source>
</evidence>
<dbReference type="EMBL" id="JABUBU010000003">
    <property type="protein sequence ID" value="MBY6366509.1"/>
    <property type="molecule type" value="Genomic_DNA"/>
</dbReference>
<dbReference type="Proteomes" id="UP000825228">
    <property type="component" value="Unassembled WGS sequence"/>
</dbReference>
<feature type="region of interest" description="Disordered" evidence="1">
    <location>
        <begin position="106"/>
        <end position="131"/>
    </location>
</feature>